<evidence type="ECO:0000313" key="1">
    <source>
        <dbReference type="EMBL" id="KAK8882958.1"/>
    </source>
</evidence>
<reference evidence="1 2" key="1">
    <citation type="submission" date="2024-04" db="EMBL/GenBank/DDBJ databases">
        <title>Tritrichomonas musculus Genome.</title>
        <authorList>
            <person name="Alves-Ferreira E."/>
            <person name="Grigg M."/>
            <person name="Lorenzi H."/>
            <person name="Galac M."/>
        </authorList>
    </citation>
    <scope>NUCLEOTIDE SEQUENCE [LARGE SCALE GENOMIC DNA]</scope>
    <source>
        <strain evidence="1 2">EAF2021</strain>
    </source>
</reference>
<dbReference type="InterPro" id="IPR032710">
    <property type="entry name" value="NTF2-like_dom_sf"/>
</dbReference>
<protein>
    <recommendedName>
        <fullName evidence="3">Nuclear transport factor 2 family protein</fullName>
    </recommendedName>
</protein>
<dbReference type="InterPro" id="IPR039437">
    <property type="entry name" value="FrzH/put_lumazine-bd"/>
</dbReference>
<sequence length="123" mass="13786">MRASIEDFNKVERAAQKFAESVGSGKSQICKDVFIPEAVMFGYLDGKLEKGSIQNLYNNIDNAGADPKYVSRVDVVHIDGTVAIARVLEDNWSGHNFSDYLLLLKFGDDWKIVAKVYNELPKK</sequence>
<gene>
    <name evidence="1" type="ORF">M9Y10_045605</name>
</gene>
<name>A0ABR2JWF6_9EUKA</name>
<dbReference type="SUPFAM" id="SSF54427">
    <property type="entry name" value="NTF2-like"/>
    <property type="match status" value="1"/>
</dbReference>
<evidence type="ECO:0008006" key="3">
    <source>
        <dbReference type="Google" id="ProtNLM"/>
    </source>
</evidence>
<dbReference type="Pfam" id="PF12893">
    <property type="entry name" value="Lumazine_bd_2"/>
    <property type="match status" value="1"/>
</dbReference>
<proteinExistence type="predicted"/>
<keyword evidence="2" id="KW-1185">Reference proteome</keyword>
<accession>A0ABR2JWF6</accession>
<evidence type="ECO:0000313" key="2">
    <source>
        <dbReference type="Proteomes" id="UP001470230"/>
    </source>
</evidence>
<dbReference type="Proteomes" id="UP001470230">
    <property type="component" value="Unassembled WGS sequence"/>
</dbReference>
<comment type="caution">
    <text evidence="1">The sequence shown here is derived from an EMBL/GenBank/DDBJ whole genome shotgun (WGS) entry which is preliminary data.</text>
</comment>
<dbReference type="EMBL" id="JAPFFF010000009">
    <property type="protein sequence ID" value="KAK8882958.1"/>
    <property type="molecule type" value="Genomic_DNA"/>
</dbReference>
<dbReference type="Gene3D" id="3.10.450.50">
    <property type="match status" value="1"/>
</dbReference>
<organism evidence="1 2">
    <name type="scientific">Tritrichomonas musculus</name>
    <dbReference type="NCBI Taxonomy" id="1915356"/>
    <lineage>
        <taxon>Eukaryota</taxon>
        <taxon>Metamonada</taxon>
        <taxon>Parabasalia</taxon>
        <taxon>Tritrichomonadida</taxon>
        <taxon>Tritrichomonadidae</taxon>
        <taxon>Tritrichomonas</taxon>
    </lineage>
</organism>